<feature type="transmembrane region" description="Helical" evidence="6">
    <location>
        <begin position="25"/>
        <end position="47"/>
    </location>
</feature>
<evidence type="ECO:0000313" key="8">
    <source>
        <dbReference type="EMBL" id="SEW01636.1"/>
    </source>
</evidence>
<feature type="transmembrane region" description="Helical" evidence="6">
    <location>
        <begin position="326"/>
        <end position="349"/>
    </location>
</feature>
<name>A0A662Z4F9_9STAP</name>
<feature type="transmembrane region" description="Helical" evidence="6">
    <location>
        <begin position="378"/>
        <end position="402"/>
    </location>
</feature>
<keyword evidence="9" id="KW-1185">Reference proteome</keyword>
<evidence type="ECO:0000256" key="6">
    <source>
        <dbReference type="SAM" id="Phobius"/>
    </source>
</evidence>
<keyword evidence="5 6" id="KW-0472">Membrane</keyword>
<feature type="transmembrane region" description="Helical" evidence="6">
    <location>
        <begin position="258"/>
        <end position="282"/>
    </location>
</feature>
<dbReference type="PANTHER" id="PTHR30294:SF29">
    <property type="entry name" value="MULTIDRUG ABC TRANSPORTER PERMEASE YBHS-RELATED"/>
    <property type="match status" value="1"/>
</dbReference>
<dbReference type="GO" id="GO:0005886">
    <property type="term" value="C:plasma membrane"/>
    <property type="evidence" value="ECO:0007669"/>
    <property type="project" value="UniProtKB-SubCell"/>
</dbReference>
<evidence type="ECO:0000313" key="9">
    <source>
        <dbReference type="Proteomes" id="UP000243605"/>
    </source>
</evidence>
<feature type="transmembrane region" description="Helical" evidence="6">
    <location>
        <begin position="294"/>
        <end position="319"/>
    </location>
</feature>
<comment type="subcellular location">
    <subcellularLocation>
        <location evidence="1">Cell membrane</location>
        <topology evidence="1">Multi-pass membrane protein</topology>
    </subcellularLocation>
</comment>
<dbReference type="GO" id="GO:0140359">
    <property type="term" value="F:ABC-type transporter activity"/>
    <property type="evidence" value="ECO:0007669"/>
    <property type="project" value="InterPro"/>
</dbReference>
<dbReference type="RefSeq" id="WP_091474896.1">
    <property type="nucleotide sequence ID" value="NZ_FOIT01000003.1"/>
</dbReference>
<keyword evidence="3 6" id="KW-0812">Transmembrane</keyword>
<evidence type="ECO:0000256" key="4">
    <source>
        <dbReference type="ARBA" id="ARBA00022989"/>
    </source>
</evidence>
<dbReference type="PANTHER" id="PTHR30294">
    <property type="entry name" value="MEMBRANE COMPONENT OF ABC TRANSPORTER YHHJ-RELATED"/>
    <property type="match status" value="1"/>
</dbReference>
<accession>A0A662Z4F9</accession>
<evidence type="ECO:0000259" key="7">
    <source>
        <dbReference type="Pfam" id="PF12698"/>
    </source>
</evidence>
<dbReference type="Pfam" id="PF12698">
    <property type="entry name" value="ABC2_membrane_3"/>
    <property type="match status" value="1"/>
</dbReference>
<dbReference type="Proteomes" id="UP000243605">
    <property type="component" value="Unassembled WGS sequence"/>
</dbReference>
<protein>
    <submittedName>
        <fullName evidence="8">ABC-2 type transport system permease protein</fullName>
    </submittedName>
</protein>
<keyword evidence="4 6" id="KW-1133">Transmembrane helix</keyword>
<feature type="transmembrane region" description="Helical" evidence="6">
    <location>
        <begin position="214"/>
        <end position="237"/>
    </location>
</feature>
<evidence type="ECO:0000256" key="2">
    <source>
        <dbReference type="ARBA" id="ARBA00022475"/>
    </source>
</evidence>
<proteinExistence type="predicted"/>
<dbReference type="EMBL" id="FOIT01000003">
    <property type="protein sequence ID" value="SEW01636.1"/>
    <property type="molecule type" value="Genomic_DNA"/>
</dbReference>
<organism evidence="8 9">
    <name type="scientific">Aliicoccus persicus</name>
    <dbReference type="NCBI Taxonomy" id="930138"/>
    <lineage>
        <taxon>Bacteria</taxon>
        <taxon>Bacillati</taxon>
        <taxon>Bacillota</taxon>
        <taxon>Bacilli</taxon>
        <taxon>Bacillales</taxon>
        <taxon>Staphylococcaceae</taxon>
        <taxon>Aliicoccus</taxon>
    </lineage>
</organism>
<gene>
    <name evidence="8" type="ORF">SAMN05192557_1244</name>
</gene>
<dbReference type="OrthoDB" id="2433097at2"/>
<evidence type="ECO:0000256" key="3">
    <source>
        <dbReference type="ARBA" id="ARBA00022692"/>
    </source>
</evidence>
<dbReference type="InterPro" id="IPR051449">
    <property type="entry name" value="ABC-2_transporter_component"/>
</dbReference>
<sequence>MKWFKHIMLFINNDIKLLLRKWRTLPLLLVAPVIMLVMIAFLAIRFIGDFEEMDIQVGLTNLDEAQETTMIVNALMETSDISEMLTIHNMTVEEAEIAISSNEIAANIIFPEDFFADMTGGNSSTVEVVGNADMSLESDIVNEIVATVTKHIRNSQASILAIGYRAAEVGVDEEEVDEMILNLFVEYFVQVMSSSDMLDENLQSNVATNNTNNYYILSVVFVLLIIWSTIISIYLKGETHQRVKTRMKLYGVTELTESISKIAVLIASMIILAAISLLGLYFFTDILNLAFDNILRVITLVALFIIAIGGIHILIGILFDNVKTQLIVKLIMSILLIVFSGALIPEIYFPEYLLPVFDYSVSHMTVYWVMEIVFGGRFYMELVPIAIAIGVIYGLIVLASLFKGVRRA</sequence>
<evidence type="ECO:0000256" key="1">
    <source>
        <dbReference type="ARBA" id="ARBA00004651"/>
    </source>
</evidence>
<reference evidence="8 9" key="1">
    <citation type="submission" date="2016-10" db="EMBL/GenBank/DDBJ databases">
        <authorList>
            <person name="Varghese N."/>
            <person name="Submissions S."/>
        </authorList>
    </citation>
    <scope>NUCLEOTIDE SEQUENCE [LARGE SCALE GENOMIC DNA]</scope>
    <source>
        <strain evidence="8 9">IBRC-M10081</strain>
    </source>
</reference>
<dbReference type="Gene3D" id="3.40.1710.10">
    <property type="entry name" value="abc type-2 transporter like domain"/>
    <property type="match status" value="1"/>
</dbReference>
<dbReference type="AlphaFoldDB" id="A0A662Z4F9"/>
<feature type="domain" description="ABC-2 type transporter transmembrane" evidence="7">
    <location>
        <begin position="22"/>
        <end position="398"/>
    </location>
</feature>
<dbReference type="InterPro" id="IPR013525">
    <property type="entry name" value="ABC2_TM"/>
</dbReference>
<keyword evidence="2" id="KW-1003">Cell membrane</keyword>
<evidence type="ECO:0000256" key="5">
    <source>
        <dbReference type="ARBA" id="ARBA00023136"/>
    </source>
</evidence>